<gene>
    <name evidence="1" type="ORF">NE695_08890</name>
</gene>
<evidence type="ECO:0000313" key="2">
    <source>
        <dbReference type="Proteomes" id="UP001524473"/>
    </source>
</evidence>
<dbReference type="Proteomes" id="UP001524473">
    <property type="component" value="Unassembled WGS sequence"/>
</dbReference>
<organism evidence="1 2">
    <name type="scientific">Neglectibacter timonensis</name>
    <dbReference type="NCBI Taxonomy" id="1776382"/>
    <lineage>
        <taxon>Bacteria</taxon>
        <taxon>Bacillati</taxon>
        <taxon>Bacillota</taxon>
        <taxon>Clostridia</taxon>
        <taxon>Eubacteriales</taxon>
        <taxon>Oscillospiraceae</taxon>
        <taxon>Neglectibacter</taxon>
    </lineage>
</organism>
<sequence length="140" mass="15443">MGRSLSAFLAQNVEKVQAVRYAATERIQEDGKPVEWEIGCITGAQDAALRNQCTKQVLVRKHQYRETFDANAYLVKLAAASTLFPDLNNGELQKSYGAVDAESLLTAMLTPGELSAYELKVQEANGFDKPMEDTVEEAKN</sequence>
<dbReference type="InterPro" id="IPR038559">
    <property type="entry name" value="XkdN-like_sf"/>
</dbReference>
<dbReference type="GeneID" id="90533708"/>
<dbReference type="InterPro" id="IPR014986">
    <property type="entry name" value="XkdN-like"/>
</dbReference>
<dbReference type="EMBL" id="JANFZH010000018">
    <property type="protein sequence ID" value="MCQ4840030.1"/>
    <property type="molecule type" value="Genomic_DNA"/>
</dbReference>
<name>A0ABT1S0G6_9FIRM</name>
<comment type="caution">
    <text evidence="1">The sequence shown here is derived from an EMBL/GenBank/DDBJ whole genome shotgun (WGS) entry which is preliminary data.</text>
</comment>
<accession>A0ABT1S0G6</accession>
<protein>
    <submittedName>
        <fullName evidence="1">Phage portal protein</fullName>
    </submittedName>
</protein>
<dbReference type="RefSeq" id="WP_066867026.1">
    <property type="nucleotide sequence ID" value="NZ_CABKVV010000014.1"/>
</dbReference>
<evidence type="ECO:0000313" key="1">
    <source>
        <dbReference type="EMBL" id="MCQ4840030.1"/>
    </source>
</evidence>
<reference evidence="1 2" key="1">
    <citation type="submission" date="2022-06" db="EMBL/GenBank/DDBJ databases">
        <title>Isolation of gut microbiota from human fecal samples.</title>
        <authorList>
            <person name="Pamer E.G."/>
            <person name="Barat B."/>
            <person name="Waligurski E."/>
            <person name="Medina S."/>
            <person name="Paddock L."/>
            <person name="Mostad J."/>
        </authorList>
    </citation>
    <scope>NUCLEOTIDE SEQUENCE [LARGE SCALE GENOMIC DNA]</scope>
    <source>
        <strain evidence="1 2">DFI.9.73</strain>
    </source>
</reference>
<keyword evidence="2" id="KW-1185">Reference proteome</keyword>
<dbReference type="Pfam" id="PF08890">
    <property type="entry name" value="Phage_TAC_5"/>
    <property type="match status" value="1"/>
</dbReference>
<proteinExistence type="predicted"/>
<dbReference type="Gene3D" id="3.30.2220.30">
    <property type="match status" value="1"/>
</dbReference>